<dbReference type="SUPFAM" id="SSF81923">
    <property type="entry name" value="Double Clp-N motif"/>
    <property type="match status" value="1"/>
</dbReference>
<evidence type="ECO:0000259" key="1">
    <source>
        <dbReference type="PROSITE" id="PS51903"/>
    </source>
</evidence>
<proteinExistence type="predicted"/>
<gene>
    <name evidence="2" type="ORF">MNBD_BACTEROID06-1288</name>
</gene>
<organism evidence="2">
    <name type="scientific">hydrothermal vent metagenome</name>
    <dbReference type="NCBI Taxonomy" id="652676"/>
    <lineage>
        <taxon>unclassified sequences</taxon>
        <taxon>metagenomes</taxon>
        <taxon>ecological metagenomes</taxon>
    </lineage>
</organism>
<accession>A0A3B0V5S7</accession>
<feature type="domain" description="Clp R" evidence="1">
    <location>
        <begin position="3"/>
        <end position="91"/>
    </location>
</feature>
<dbReference type="InterPro" id="IPR036628">
    <property type="entry name" value="Clp_N_dom_sf"/>
</dbReference>
<feature type="non-terminal residue" evidence="2">
    <location>
        <position position="91"/>
    </location>
</feature>
<reference evidence="2" key="1">
    <citation type="submission" date="2018-06" db="EMBL/GenBank/DDBJ databases">
        <authorList>
            <person name="Zhirakovskaya E."/>
        </authorList>
    </citation>
    <scope>NUCLEOTIDE SEQUENCE</scope>
</reference>
<dbReference type="InterPro" id="IPR004176">
    <property type="entry name" value="Clp_R_N"/>
</dbReference>
<dbReference type="PROSITE" id="PS51903">
    <property type="entry name" value="CLP_R"/>
    <property type="match status" value="1"/>
</dbReference>
<sequence length="91" mass="10083">MNLDKYTIKSQEVLQQATSIASSYGNQSIEPGHILKALFETDDNVVSFINKKLNVNTNQLQAKLEEIIISYPKVSGQQPYLGNDSAAVLQK</sequence>
<dbReference type="Gene3D" id="1.10.1780.10">
    <property type="entry name" value="Clp, N-terminal domain"/>
    <property type="match status" value="1"/>
</dbReference>
<evidence type="ECO:0000313" key="2">
    <source>
        <dbReference type="EMBL" id="VAW27306.1"/>
    </source>
</evidence>
<name>A0A3B0V5S7_9ZZZZ</name>
<dbReference type="Pfam" id="PF02861">
    <property type="entry name" value="Clp_N"/>
    <property type="match status" value="1"/>
</dbReference>
<protein>
    <submittedName>
        <fullName evidence="2">ClpB protein</fullName>
    </submittedName>
</protein>
<dbReference type="EMBL" id="UOES01000213">
    <property type="protein sequence ID" value="VAW27306.1"/>
    <property type="molecule type" value="Genomic_DNA"/>
</dbReference>
<dbReference type="AlphaFoldDB" id="A0A3B0V5S7"/>